<evidence type="ECO:0000256" key="2">
    <source>
        <dbReference type="ARBA" id="ARBA00022487"/>
    </source>
</evidence>
<dbReference type="InterPro" id="IPR029058">
    <property type="entry name" value="AB_hydrolase_fold"/>
</dbReference>
<dbReference type="PANTHER" id="PTHR43142:SF1">
    <property type="entry name" value="CARBOXYLIC ESTER HYDROLASE"/>
    <property type="match status" value="1"/>
</dbReference>
<sequence length="488" mass="54898">MFGSPCLQYTQLPSHVNETVIGSEDCLYLNVYVPVHEKMVTKPMPVLFWIHGGAFMFGSGMDMGAKYLMDHDVILVTSNYRLGILGFLSTEDELIPGNMGLKDQSMALRWVSENIEWFGGDPNKVTLVGLSAGGASVHYHYLSPMSAGLFQGGISVSGTAFDCWTQTENPLEKAKQVAALMGCSTINRKEMVRCLRYRPSRPLVDSAHEFMRFYYNPFTPFGPVPEKLGDQPFIDRAPVEIVNSGGVQDVPWITSVTSEEGLYPVAEFIAIPEALKRLDENWDLLAPHFLDYNYTLPKEKHVEVARLIKQHYIGTKKIDETTTKPLVQMAGDRFFTVDSQTAARMQAKVNTQPVWYYYYSYRAANSLSDCMSKTQNNYGVSHGDDAYAVLDTPFMDSTTTQNDLKMQQLLVDMWVSFATNGVPNMGGVNWPRLNPDEKTLQYLHIAAPDKIYMDSNPNLGQKDFWNTIDFNENKLSSASNGQHLKEEL</sequence>
<feature type="domain" description="Carboxylesterase type B" evidence="7">
    <location>
        <begin position="2"/>
        <end position="465"/>
    </location>
</feature>
<dbReference type="PANTHER" id="PTHR43142">
    <property type="entry name" value="CARBOXYLIC ESTER HYDROLASE"/>
    <property type="match status" value="1"/>
</dbReference>
<keyword evidence="9" id="KW-1185">Reference proteome</keyword>
<evidence type="ECO:0000313" key="9">
    <source>
        <dbReference type="Proteomes" id="UP000076502"/>
    </source>
</evidence>
<name>A0A154PFL4_DUFNO</name>
<comment type="similarity">
    <text evidence="1 6">Belongs to the type-B carboxylesterase/lipase family.</text>
</comment>
<dbReference type="SUPFAM" id="SSF53474">
    <property type="entry name" value="alpha/beta-Hydrolases"/>
    <property type="match status" value="1"/>
</dbReference>
<evidence type="ECO:0000256" key="4">
    <source>
        <dbReference type="ARBA" id="ARBA00023157"/>
    </source>
</evidence>
<gene>
    <name evidence="8" type="ORF">WN55_00405</name>
</gene>
<dbReference type="AlphaFoldDB" id="A0A154PFL4"/>
<dbReference type="EMBL" id="KQ434893">
    <property type="protein sequence ID" value="KZC10653.1"/>
    <property type="molecule type" value="Genomic_DNA"/>
</dbReference>
<dbReference type="PROSITE" id="PS00122">
    <property type="entry name" value="CARBOXYLESTERASE_B_1"/>
    <property type="match status" value="1"/>
</dbReference>
<organism evidence="8 9">
    <name type="scientific">Dufourea novaeangliae</name>
    <name type="common">Sweat bee</name>
    <dbReference type="NCBI Taxonomy" id="178035"/>
    <lineage>
        <taxon>Eukaryota</taxon>
        <taxon>Metazoa</taxon>
        <taxon>Ecdysozoa</taxon>
        <taxon>Arthropoda</taxon>
        <taxon>Hexapoda</taxon>
        <taxon>Insecta</taxon>
        <taxon>Pterygota</taxon>
        <taxon>Neoptera</taxon>
        <taxon>Endopterygota</taxon>
        <taxon>Hymenoptera</taxon>
        <taxon>Apocrita</taxon>
        <taxon>Aculeata</taxon>
        <taxon>Apoidea</taxon>
        <taxon>Anthophila</taxon>
        <taxon>Halictidae</taxon>
        <taxon>Rophitinae</taxon>
        <taxon>Dufourea</taxon>
    </lineage>
</organism>
<dbReference type="Proteomes" id="UP000076502">
    <property type="component" value="Unassembled WGS sequence"/>
</dbReference>
<accession>A0A154PFL4</accession>
<dbReference type="OrthoDB" id="6846267at2759"/>
<dbReference type="EC" id="3.1.1.-" evidence="6"/>
<evidence type="ECO:0000256" key="3">
    <source>
        <dbReference type="ARBA" id="ARBA00022801"/>
    </source>
</evidence>
<keyword evidence="2" id="KW-0719">Serine esterase</keyword>
<keyword evidence="5" id="KW-0325">Glycoprotein</keyword>
<dbReference type="InterPro" id="IPR019826">
    <property type="entry name" value="Carboxylesterase_B_AS"/>
</dbReference>
<dbReference type="GO" id="GO:0052689">
    <property type="term" value="F:carboxylic ester hydrolase activity"/>
    <property type="evidence" value="ECO:0007669"/>
    <property type="project" value="UniProtKB-KW"/>
</dbReference>
<evidence type="ECO:0000313" key="8">
    <source>
        <dbReference type="EMBL" id="KZC10653.1"/>
    </source>
</evidence>
<dbReference type="STRING" id="178035.A0A154PFL4"/>
<keyword evidence="3 6" id="KW-0378">Hydrolase</keyword>
<dbReference type="ESTHER" id="9hyme-a0a154pfl4">
    <property type="family name" value="Carb_B_Arthropoda"/>
</dbReference>
<proteinExistence type="inferred from homology"/>
<dbReference type="InterPro" id="IPR019819">
    <property type="entry name" value="Carboxylesterase_B_CS"/>
</dbReference>
<dbReference type="InterPro" id="IPR002018">
    <property type="entry name" value="CarbesteraseB"/>
</dbReference>
<evidence type="ECO:0000256" key="1">
    <source>
        <dbReference type="ARBA" id="ARBA00005964"/>
    </source>
</evidence>
<dbReference type="PROSITE" id="PS00941">
    <property type="entry name" value="CARBOXYLESTERASE_B_2"/>
    <property type="match status" value="1"/>
</dbReference>
<evidence type="ECO:0000256" key="5">
    <source>
        <dbReference type="ARBA" id="ARBA00023180"/>
    </source>
</evidence>
<evidence type="ECO:0000259" key="7">
    <source>
        <dbReference type="Pfam" id="PF00135"/>
    </source>
</evidence>
<dbReference type="Pfam" id="PF00135">
    <property type="entry name" value="COesterase"/>
    <property type="match status" value="1"/>
</dbReference>
<protein>
    <recommendedName>
        <fullName evidence="6">Carboxylic ester hydrolase</fullName>
        <ecNumber evidence="6">3.1.1.-</ecNumber>
    </recommendedName>
</protein>
<dbReference type="Gene3D" id="3.40.50.1820">
    <property type="entry name" value="alpha/beta hydrolase"/>
    <property type="match status" value="1"/>
</dbReference>
<keyword evidence="4" id="KW-1015">Disulfide bond</keyword>
<reference evidence="8 9" key="1">
    <citation type="submission" date="2015-07" db="EMBL/GenBank/DDBJ databases">
        <title>The genome of Dufourea novaeangliae.</title>
        <authorList>
            <person name="Pan H."/>
            <person name="Kapheim K."/>
        </authorList>
    </citation>
    <scope>NUCLEOTIDE SEQUENCE [LARGE SCALE GENOMIC DNA]</scope>
    <source>
        <strain evidence="8">0120121106</strain>
        <tissue evidence="8">Whole body</tissue>
    </source>
</reference>
<evidence type="ECO:0000256" key="6">
    <source>
        <dbReference type="RuleBase" id="RU361235"/>
    </source>
</evidence>